<dbReference type="CDD" id="cd11560">
    <property type="entry name" value="W2_eIF5C_like"/>
    <property type="match status" value="1"/>
</dbReference>
<dbReference type="GO" id="GO:0005737">
    <property type="term" value="C:cytoplasm"/>
    <property type="evidence" value="ECO:0007669"/>
    <property type="project" value="TreeGrafter"/>
</dbReference>
<dbReference type="AlphaFoldDB" id="A0A165K8S9"/>
<dbReference type="GO" id="GO:0016020">
    <property type="term" value="C:membrane"/>
    <property type="evidence" value="ECO:0007669"/>
    <property type="project" value="TreeGrafter"/>
</dbReference>
<dbReference type="InterPro" id="IPR043510">
    <property type="entry name" value="W2_5MP1/2"/>
</dbReference>
<dbReference type="SUPFAM" id="SSF48371">
    <property type="entry name" value="ARM repeat"/>
    <property type="match status" value="1"/>
</dbReference>
<dbReference type="InterPro" id="IPR051245">
    <property type="entry name" value="eIF5-mimic_regulator"/>
</dbReference>
<sequence>MSSSAPKPSLQGVRIKARKRAVKASAKHEPAQFRDQLQKHLETVPPGDYDALTARLVLVGSELEVLKYAEELFDILIIGALLQPGGSFVDDGAPVCSFALVLAPTDDDVRKYVDVLNKLIRRYKFLQKPLEESALPTLLQYAQKWPQEQRDRLGYATGLMMANGLVTAGVLSNLTKDHLVKDDVSLNFLTRVLRAYLSEQSVEQLAGTLRKGGIKDLSLFFPPAKRTTSALQEHFKANGLPQVGEWWAKRQNTTAKNELVTKVKEMCEADEPAEAVVAVIKAERGSLEGEALVSALWAALMASVDWSSARPDQIEGLALREVTKHAPILEPFCETGKTQVGLINVVQVYCYEDTRIMKAFPQILKVLYNTDCVSDKAIVYWYQKGAKPQGKQHFIKAAEPLVKFLEQQESDDDEEEE</sequence>
<name>A0A165K8S9_EXIGL</name>
<dbReference type="PANTHER" id="PTHR14208:SF2">
    <property type="entry name" value="PROTEIN KRASAVIETZ"/>
    <property type="match status" value="1"/>
</dbReference>
<dbReference type="SMART" id="SM00515">
    <property type="entry name" value="eIF5C"/>
    <property type="match status" value="1"/>
</dbReference>
<accession>A0A165K8S9</accession>
<dbReference type="Proteomes" id="UP000077266">
    <property type="component" value="Unassembled WGS sequence"/>
</dbReference>
<dbReference type="EMBL" id="KV425949">
    <property type="protein sequence ID" value="KZV95970.1"/>
    <property type="molecule type" value="Genomic_DNA"/>
</dbReference>
<evidence type="ECO:0000259" key="2">
    <source>
        <dbReference type="PROSITE" id="PS51363"/>
    </source>
</evidence>
<proteinExistence type="inferred from homology"/>
<dbReference type="InterPro" id="IPR016024">
    <property type="entry name" value="ARM-type_fold"/>
</dbReference>
<dbReference type="Gene3D" id="1.25.40.180">
    <property type="match status" value="1"/>
</dbReference>
<dbReference type="Pfam" id="PF02020">
    <property type="entry name" value="W2"/>
    <property type="match status" value="1"/>
</dbReference>
<protein>
    <submittedName>
        <fullName evidence="3">ARM repeat-containing protein</fullName>
    </submittedName>
</protein>
<reference evidence="3 4" key="1">
    <citation type="journal article" date="2016" name="Mol. Biol. Evol.">
        <title>Comparative Genomics of Early-Diverging Mushroom-Forming Fungi Provides Insights into the Origins of Lignocellulose Decay Capabilities.</title>
        <authorList>
            <person name="Nagy L.G."/>
            <person name="Riley R."/>
            <person name="Tritt A."/>
            <person name="Adam C."/>
            <person name="Daum C."/>
            <person name="Floudas D."/>
            <person name="Sun H."/>
            <person name="Yadav J.S."/>
            <person name="Pangilinan J."/>
            <person name="Larsson K.H."/>
            <person name="Matsuura K."/>
            <person name="Barry K."/>
            <person name="Labutti K."/>
            <person name="Kuo R."/>
            <person name="Ohm R.A."/>
            <person name="Bhattacharya S.S."/>
            <person name="Shirouzu T."/>
            <person name="Yoshinaga Y."/>
            <person name="Martin F.M."/>
            <person name="Grigoriev I.V."/>
            <person name="Hibbett D.S."/>
        </authorList>
    </citation>
    <scope>NUCLEOTIDE SEQUENCE [LARGE SCALE GENOMIC DNA]</scope>
    <source>
        <strain evidence="3 4">HHB12029</strain>
    </source>
</reference>
<evidence type="ECO:0000256" key="1">
    <source>
        <dbReference type="ARBA" id="ARBA00008151"/>
    </source>
</evidence>
<keyword evidence="4" id="KW-1185">Reference proteome</keyword>
<dbReference type="PANTHER" id="PTHR14208">
    <property type="entry name" value="BASIC LEUCINE ZIPPER AND W2 DOMAIN-CONTAINING PROTEIN"/>
    <property type="match status" value="1"/>
</dbReference>
<evidence type="ECO:0000313" key="3">
    <source>
        <dbReference type="EMBL" id="KZV95970.1"/>
    </source>
</evidence>
<dbReference type="OrthoDB" id="1727522at2759"/>
<feature type="domain" description="W2" evidence="2">
    <location>
        <begin position="249"/>
        <end position="415"/>
    </location>
</feature>
<comment type="similarity">
    <text evidence="1">Belongs to the BZW family.</text>
</comment>
<gene>
    <name evidence="3" type="ORF">EXIGLDRAFT_834001</name>
</gene>
<dbReference type="Pfam" id="PF25504">
    <property type="entry name" value="HEAT_5MP1_2"/>
    <property type="match status" value="1"/>
</dbReference>
<dbReference type="InterPro" id="IPR003307">
    <property type="entry name" value="W2_domain"/>
</dbReference>
<organism evidence="3 4">
    <name type="scientific">Exidia glandulosa HHB12029</name>
    <dbReference type="NCBI Taxonomy" id="1314781"/>
    <lineage>
        <taxon>Eukaryota</taxon>
        <taxon>Fungi</taxon>
        <taxon>Dikarya</taxon>
        <taxon>Basidiomycota</taxon>
        <taxon>Agaricomycotina</taxon>
        <taxon>Agaricomycetes</taxon>
        <taxon>Auriculariales</taxon>
        <taxon>Exidiaceae</taxon>
        <taxon>Exidia</taxon>
    </lineage>
</organism>
<evidence type="ECO:0000313" key="4">
    <source>
        <dbReference type="Proteomes" id="UP000077266"/>
    </source>
</evidence>
<dbReference type="InParanoid" id="A0A165K8S9"/>
<dbReference type="PROSITE" id="PS51363">
    <property type="entry name" value="W2"/>
    <property type="match status" value="1"/>
</dbReference>
<dbReference type="STRING" id="1314781.A0A165K8S9"/>
<dbReference type="InterPro" id="IPR057397">
    <property type="entry name" value="HEAT_5MP1_2"/>
</dbReference>